<dbReference type="Pfam" id="PF24194">
    <property type="entry name" value="DUF7419"/>
    <property type="match status" value="1"/>
</dbReference>
<keyword evidence="2" id="KW-1185">Reference proteome</keyword>
<protein>
    <submittedName>
        <fullName evidence="1">Uncharacterized protein</fullName>
    </submittedName>
</protein>
<dbReference type="Proteomes" id="UP000289975">
    <property type="component" value="Segment"/>
</dbReference>
<reference evidence="1 2" key="1">
    <citation type="submission" date="2019-01" db="EMBL/GenBank/DDBJ databases">
        <authorList>
            <person name="Arabshahi J."/>
            <person name="Bell S."/>
            <person name="Chan J."/>
            <person name="Haskins E."/>
            <person name="Kerstiens E."/>
            <person name="Novak L."/>
            <person name="Okekeogbu I."/>
            <person name="Otero A."/>
            <person name="Smith G."/>
            <person name="Li Y."/>
            <person name="Clase K.L."/>
            <person name="Curtis N."/>
            <person name="Kistler A.B."/>
            <person name="Roscher J.E."/>
            <person name="Garlena R.A."/>
            <person name="Russell D.A."/>
            <person name="Pope W.H."/>
            <person name="Jacobs-Sera D."/>
            <person name="Hatfull G.F."/>
        </authorList>
    </citation>
    <scope>NUCLEOTIDE SEQUENCE [LARGE SCALE GENOMIC DNA]</scope>
</reference>
<dbReference type="RefSeq" id="YP_010101110.1">
    <property type="nucleotide sequence ID" value="NC_055787.1"/>
</dbReference>
<dbReference type="KEGG" id="vg:65118820"/>
<proteinExistence type="predicted"/>
<dbReference type="GeneID" id="65118820"/>
<organism evidence="1 2">
    <name type="scientific">Mycobacterium phage Ochi17</name>
    <dbReference type="NCBI Taxonomy" id="2502425"/>
    <lineage>
        <taxon>Viruses</taxon>
        <taxon>Duplodnaviria</taxon>
        <taxon>Heunggongvirae</taxon>
        <taxon>Uroviricota</taxon>
        <taxon>Caudoviricetes</taxon>
        <taxon>Gracegardnervirinae</taxon>
        <taxon>Cheoctovirus</taxon>
        <taxon>Cheoctovirus ochi17</taxon>
    </lineage>
</organism>
<accession>A0A411BTL1</accession>
<sequence length="144" mass="16212">MSLEGVENTRMIRTEHGWTPEPELDPDWPDLVKLRWNAALVRDETGLSVTVHEANYSIGGVQQTGWYSVHLRYGMTFVSLCRALLRLGMDISERNQGRRAGGAEPMTLSVILASQARFIHESPVCPACFQPRIEHSTDCKGHHK</sequence>
<evidence type="ECO:0000313" key="1">
    <source>
        <dbReference type="EMBL" id="QAY04950.1"/>
    </source>
</evidence>
<name>A0A411BTL1_9CAUD</name>
<evidence type="ECO:0000313" key="2">
    <source>
        <dbReference type="Proteomes" id="UP000289975"/>
    </source>
</evidence>
<dbReference type="EMBL" id="MK359307">
    <property type="protein sequence ID" value="QAY04950.1"/>
    <property type="molecule type" value="Genomic_DNA"/>
</dbReference>
<gene>
    <name evidence="1" type="primary">96</name>
    <name evidence="1" type="ORF">SEA_OCHI17_96</name>
</gene>
<dbReference type="InterPro" id="IPR055842">
    <property type="entry name" value="DUF7419"/>
</dbReference>